<dbReference type="GeneID" id="19977820"/>
<organism evidence="3 4">
    <name type="scientific">Cyphellophora europaea (strain CBS 101466)</name>
    <name type="common">Phialophora europaea</name>
    <dbReference type="NCBI Taxonomy" id="1220924"/>
    <lineage>
        <taxon>Eukaryota</taxon>
        <taxon>Fungi</taxon>
        <taxon>Dikarya</taxon>
        <taxon>Ascomycota</taxon>
        <taxon>Pezizomycotina</taxon>
        <taxon>Eurotiomycetes</taxon>
        <taxon>Chaetothyriomycetidae</taxon>
        <taxon>Chaetothyriales</taxon>
        <taxon>Cyphellophoraceae</taxon>
        <taxon>Cyphellophora</taxon>
    </lineage>
</organism>
<dbReference type="RefSeq" id="XP_008713374.1">
    <property type="nucleotide sequence ID" value="XM_008715152.1"/>
</dbReference>
<dbReference type="Pfam" id="PF03061">
    <property type="entry name" value="4HBT"/>
    <property type="match status" value="1"/>
</dbReference>
<feature type="compositionally biased region" description="Polar residues" evidence="1">
    <location>
        <begin position="1"/>
        <end position="12"/>
    </location>
</feature>
<evidence type="ECO:0000256" key="1">
    <source>
        <dbReference type="SAM" id="MobiDB-lite"/>
    </source>
</evidence>
<dbReference type="OrthoDB" id="506431at2759"/>
<dbReference type="AlphaFoldDB" id="W2S6H5"/>
<dbReference type="VEuPathDB" id="FungiDB:HMPREF1541_10481"/>
<name>W2S6H5_CYPE1</name>
<proteinExistence type="predicted"/>
<feature type="domain" description="Thioesterase" evidence="2">
    <location>
        <begin position="113"/>
        <end position="186"/>
    </location>
</feature>
<dbReference type="InterPro" id="IPR006683">
    <property type="entry name" value="Thioestr_dom"/>
</dbReference>
<dbReference type="InParanoid" id="W2S6H5"/>
<dbReference type="InterPro" id="IPR029069">
    <property type="entry name" value="HotDog_dom_sf"/>
</dbReference>
<evidence type="ECO:0000313" key="4">
    <source>
        <dbReference type="Proteomes" id="UP000030752"/>
    </source>
</evidence>
<accession>W2S6H5</accession>
<dbReference type="CDD" id="cd03443">
    <property type="entry name" value="PaaI_thioesterase"/>
    <property type="match status" value="1"/>
</dbReference>
<gene>
    <name evidence="3" type="ORF">HMPREF1541_10481</name>
</gene>
<dbReference type="PANTHER" id="PTHR47260">
    <property type="entry name" value="UPF0644 PROTEIN PB2B4.06"/>
    <property type="match status" value="1"/>
</dbReference>
<dbReference type="EMBL" id="KB822715">
    <property type="protein sequence ID" value="ETN44301.1"/>
    <property type="molecule type" value="Genomic_DNA"/>
</dbReference>
<reference evidence="3 4" key="1">
    <citation type="submission" date="2013-03" db="EMBL/GenBank/DDBJ databases">
        <title>The Genome Sequence of Phialophora europaea CBS 101466.</title>
        <authorList>
            <consortium name="The Broad Institute Genomics Platform"/>
            <person name="Cuomo C."/>
            <person name="de Hoog S."/>
            <person name="Gorbushina A."/>
            <person name="Walker B."/>
            <person name="Young S.K."/>
            <person name="Zeng Q."/>
            <person name="Gargeya S."/>
            <person name="Fitzgerald M."/>
            <person name="Haas B."/>
            <person name="Abouelleil A."/>
            <person name="Allen A.W."/>
            <person name="Alvarado L."/>
            <person name="Arachchi H.M."/>
            <person name="Berlin A.M."/>
            <person name="Chapman S.B."/>
            <person name="Gainer-Dewar J."/>
            <person name="Goldberg J."/>
            <person name="Griggs A."/>
            <person name="Gujja S."/>
            <person name="Hansen M."/>
            <person name="Howarth C."/>
            <person name="Imamovic A."/>
            <person name="Ireland A."/>
            <person name="Larimer J."/>
            <person name="McCowan C."/>
            <person name="Murphy C."/>
            <person name="Pearson M."/>
            <person name="Poon T.W."/>
            <person name="Priest M."/>
            <person name="Roberts A."/>
            <person name="Saif S."/>
            <person name="Shea T."/>
            <person name="Sisk P."/>
            <person name="Sykes S."/>
            <person name="Wortman J."/>
            <person name="Nusbaum C."/>
            <person name="Birren B."/>
        </authorList>
    </citation>
    <scope>NUCLEOTIDE SEQUENCE [LARGE SCALE GENOMIC DNA]</scope>
    <source>
        <strain evidence="3 4">CBS 101466</strain>
    </source>
</reference>
<protein>
    <recommendedName>
        <fullName evidence="2">Thioesterase domain-containing protein</fullName>
    </recommendedName>
</protein>
<dbReference type="eggNOG" id="ENOG502SCNK">
    <property type="taxonomic scope" value="Eukaryota"/>
</dbReference>
<dbReference type="PANTHER" id="PTHR47260:SF3">
    <property type="entry name" value="THIOESTERASE FAMILY PROTEIN (AFU_ORTHOLOGUE AFUA_7G03960)"/>
    <property type="match status" value="1"/>
</dbReference>
<sequence>MPRPTTATQPSPQAKPGLHLPPSLHALAHDTLSDPAFHLVSTTRAATHAGRGHTLMDRTWNTPSTIPELHSFFRAGSPATGSGNGDDNDASTRAEVRRFYEFGGDLNAHPDLLHGGVVSCILDSGMGAVVALAMGRGSDAAPKEEYDSVRRGEGGGPPRFTAQLNVRYRRPVRTPGCVVVRGWVEREEGGGRKVWARGVVEALEGGRSVVHAEGEGLWVSGKNAKI</sequence>
<keyword evidence="4" id="KW-1185">Reference proteome</keyword>
<evidence type="ECO:0000313" key="3">
    <source>
        <dbReference type="EMBL" id="ETN44301.1"/>
    </source>
</evidence>
<dbReference type="SUPFAM" id="SSF54637">
    <property type="entry name" value="Thioesterase/thiol ester dehydrase-isomerase"/>
    <property type="match status" value="1"/>
</dbReference>
<feature type="region of interest" description="Disordered" evidence="1">
    <location>
        <begin position="1"/>
        <end position="20"/>
    </location>
</feature>
<dbReference type="HOGENOM" id="CLU_052827_4_2_1"/>
<dbReference type="Gene3D" id="3.10.129.10">
    <property type="entry name" value="Hotdog Thioesterase"/>
    <property type="match status" value="1"/>
</dbReference>
<evidence type="ECO:0000259" key="2">
    <source>
        <dbReference type="Pfam" id="PF03061"/>
    </source>
</evidence>
<dbReference type="InterPro" id="IPR052061">
    <property type="entry name" value="PTE-AB_protein"/>
</dbReference>
<dbReference type="Proteomes" id="UP000030752">
    <property type="component" value="Unassembled WGS sequence"/>
</dbReference>